<dbReference type="RefSeq" id="WP_184136526.1">
    <property type="nucleotide sequence ID" value="NZ_JACHFL010000016.1"/>
</dbReference>
<dbReference type="SUPFAM" id="SSF55729">
    <property type="entry name" value="Acyl-CoA N-acyltransferases (Nat)"/>
    <property type="match status" value="1"/>
</dbReference>
<comment type="caution">
    <text evidence="2">The sequence shown here is derived from an EMBL/GenBank/DDBJ whole genome shotgun (WGS) entry which is preliminary data.</text>
</comment>
<dbReference type="Pfam" id="PF00583">
    <property type="entry name" value="Acetyltransf_1"/>
    <property type="match status" value="1"/>
</dbReference>
<dbReference type="GO" id="GO:0047921">
    <property type="term" value="F:aminoglycoside 2'-N-acetyltransferase activity"/>
    <property type="evidence" value="ECO:0007669"/>
    <property type="project" value="UniProtKB-EC"/>
</dbReference>
<proteinExistence type="predicted"/>
<dbReference type="AlphaFoldDB" id="A0A7W8JXU0"/>
<keyword evidence="2" id="KW-0012">Acyltransferase</keyword>
<name>A0A7W8JXU0_9DEIO</name>
<gene>
    <name evidence="2" type="ORF">HNQ08_004333</name>
</gene>
<accession>A0A7W8JXU0</accession>
<sequence length="189" mass="20785">MDPSPPPMPLLPSLVLRVAHTAELSPDIRAIIRELLDLTFDSDFNDDDWDHALGGLHTLAFLEERLVGHAALVQRAFLLGEVPQRVGYLEAMGIHPDCQRQGIGRAIMERINHQVAWGYDFGALSTSAAGLGLYRSCAWEVWQGPLSVMTSLGLRATPEEEDGVLVYAPAGGVDLHLSLTCEFRRGDVW</sequence>
<evidence type="ECO:0000313" key="3">
    <source>
        <dbReference type="Proteomes" id="UP000552709"/>
    </source>
</evidence>
<dbReference type="EC" id="2.3.1.59" evidence="2"/>
<dbReference type="PROSITE" id="PS51186">
    <property type="entry name" value="GNAT"/>
    <property type="match status" value="1"/>
</dbReference>
<evidence type="ECO:0000259" key="1">
    <source>
        <dbReference type="PROSITE" id="PS51186"/>
    </source>
</evidence>
<dbReference type="EMBL" id="JACHFL010000016">
    <property type="protein sequence ID" value="MBB5365212.1"/>
    <property type="molecule type" value="Genomic_DNA"/>
</dbReference>
<dbReference type="Gene3D" id="3.40.630.30">
    <property type="match status" value="1"/>
</dbReference>
<dbReference type="Proteomes" id="UP000552709">
    <property type="component" value="Unassembled WGS sequence"/>
</dbReference>
<keyword evidence="2" id="KW-0808">Transferase</keyword>
<dbReference type="InterPro" id="IPR016181">
    <property type="entry name" value="Acyl_CoA_acyltransferase"/>
</dbReference>
<evidence type="ECO:0000313" key="2">
    <source>
        <dbReference type="EMBL" id="MBB5365212.1"/>
    </source>
</evidence>
<reference evidence="2 3" key="1">
    <citation type="submission" date="2020-08" db="EMBL/GenBank/DDBJ databases">
        <title>Genomic Encyclopedia of Type Strains, Phase IV (KMG-IV): sequencing the most valuable type-strain genomes for metagenomic binning, comparative biology and taxonomic classification.</title>
        <authorList>
            <person name="Goeker M."/>
        </authorList>
    </citation>
    <scope>NUCLEOTIDE SEQUENCE [LARGE SCALE GENOMIC DNA]</scope>
    <source>
        <strain evidence="2 3">DSM 27939</strain>
    </source>
</reference>
<dbReference type="CDD" id="cd04301">
    <property type="entry name" value="NAT_SF"/>
    <property type="match status" value="1"/>
</dbReference>
<feature type="domain" description="N-acetyltransferase" evidence="1">
    <location>
        <begin position="14"/>
        <end position="182"/>
    </location>
</feature>
<organism evidence="2 3">
    <name type="scientific">Deinococcus humi</name>
    <dbReference type="NCBI Taxonomy" id="662880"/>
    <lineage>
        <taxon>Bacteria</taxon>
        <taxon>Thermotogati</taxon>
        <taxon>Deinococcota</taxon>
        <taxon>Deinococci</taxon>
        <taxon>Deinococcales</taxon>
        <taxon>Deinococcaceae</taxon>
        <taxon>Deinococcus</taxon>
    </lineage>
</organism>
<dbReference type="InterPro" id="IPR000182">
    <property type="entry name" value="GNAT_dom"/>
</dbReference>
<protein>
    <submittedName>
        <fullName evidence="2">Aminoglycoside 2'-N-acetyltransferase I</fullName>
        <ecNumber evidence="2">2.3.1.59</ecNumber>
    </submittedName>
</protein>
<keyword evidence="3" id="KW-1185">Reference proteome</keyword>